<evidence type="ECO:0000313" key="1">
    <source>
        <dbReference type="EMBL" id="CAK9163789.1"/>
    </source>
</evidence>
<proteinExistence type="predicted"/>
<protein>
    <submittedName>
        <fullName evidence="1">Uncharacterized protein</fullName>
    </submittedName>
</protein>
<dbReference type="Proteomes" id="UP001642360">
    <property type="component" value="Unassembled WGS sequence"/>
</dbReference>
<organism evidence="1 2">
    <name type="scientific">Ilex paraguariensis</name>
    <name type="common">yerba mate</name>
    <dbReference type="NCBI Taxonomy" id="185542"/>
    <lineage>
        <taxon>Eukaryota</taxon>
        <taxon>Viridiplantae</taxon>
        <taxon>Streptophyta</taxon>
        <taxon>Embryophyta</taxon>
        <taxon>Tracheophyta</taxon>
        <taxon>Spermatophyta</taxon>
        <taxon>Magnoliopsida</taxon>
        <taxon>eudicotyledons</taxon>
        <taxon>Gunneridae</taxon>
        <taxon>Pentapetalae</taxon>
        <taxon>asterids</taxon>
        <taxon>campanulids</taxon>
        <taxon>Aquifoliales</taxon>
        <taxon>Aquifoliaceae</taxon>
        <taxon>Ilex</taxon>
    </lineage>
</organism>
<dbReference type="AlphaFoldDB" id="A0ABC8T339"/>
<dbReference type="EMBL" id="CAUOFW020004092">
    <property type="protein sequence ID" value="CAK9163789.1"/>
    <property type="molecule type" value="Genomic_DNA"/>
</dbReference>
<gene>
    <name evidence="1" type="ORF">ILEXP_LOCUS32850</name>
</gene>
<sequence>MVCSKTVSEARAEKLMAILGVPREWKQVHMADFVKMTLGFIEELEVADSKTRVETYESFFQNSGDNAPMA</sequence>
<evidence type="ECO:0000313" key="2">
    <source>
        <dbReference type="Proteomes" id="UP001642360"/>
    </source>
</evidence>
<dbReference type="Gene3D" id="6.10.250.210">
    <property type="match status" value="1"/>
</dbReference>
<accession>A0ABC8T339</accession>
<name>A0ABC8T339_9AQUA</name>
<keyword evidence="2" id="KW-1185">Reference proteome</keyword>
<reference evidence="1 2" key="1">
    <citation type="submission" date="2024-02" db="EMBL/GenBank/DDBJ databases">
        <authorList>
            <person name="Vignale AGUSTIN F."/>
            <person name="Sosa J E."/>
            <person name="Modenutti C."/>
        </authorList>
    </citation>
    <scope>NUCLEOTIDE SEQUENCE [LARGE SCALE GENOMIC DNA]</scope>
</reference>
<comment type="caution">
    <text evidence="1">The sequence shown here is derived from an EMBL/GenBank/DDBJ whole genome shotgun (WGS) entry which is preliminary data.</text>
</comment>